<dbReference type="InterPro" id="IPR051447">
    <property type="entry name" value="Lipoprotein-release_system"/>
</dbReference>
<evidence type="ECO:0000256" key="3">
    <source>
        <dbReference type="ARBA" id="ARBA00022475"/>
    </source>
</evidence>
<dbReference type="STRING" id="35818.HPU229336_05390"/>
<evidence type="ECO:0000256" key="2">
    <source>
        <dbReference type="ARBA" id="ARBA00005236"/>
    </source>
</evidence>
<protein>
    <submittedName>
        <fullName evidence="8">Membrane protein</fullName>
    </submittedName>
</protein>
<dbReference type="RefSeq" id="WP_054198486.1">
    <property type="nucleotide sequence ID" value="NZ_CAJFGW010000001.1"/>
</dbReference>
<dbReference type="Pfam" id="PF02687">
    <property type="entry name" value="FtsX"/>
    <property type="match status" value="1"/>
</dbReference>
<dbReference type="InterPro" id="IPR003838">
    <property type="entry name" value="ABC3_permease_C"/>
</dbReference>
<reference evidence="8 9" key="1">
    <citation type="submission" date="2014-06" db="EMBL/GenBank/DDBJ databases">
        <title>Helicobacter pullorum isolates in fresh chicken meat - phenotypic and genotypic features.</title>
        <authorList>
            <person name="Borges V."/>
            <person name="Santos A."/>
            <person name="Correia C.B."/>
            <person name="Saraiva M."/>
            <person name="Menard A."/>
            <person name="Vieira L."/>
            <person name="Sampaio D.A."/>
            <person name="Gomes J.P."/>
            <person name="Oleastro M."/>
        </authorList>
    </citation>
    <scope>NUCLEOTIDE SEQUENCE [LARGE SCALE GENOMIC DNA]</scope>
    <source>
        <strain evidence="8 9">229334/12</strain>
    </source>
</reference>
<dbReference type="PATRIC" id="fig|35818.11.peg.2121"/>
<evidence type="ECO:0000256" key="6">
    <source>
        <dbReference type="ARBA" id="ARBA00023136"/>
    </source>
</evidence>
<comment type="subcellular location">
    <subcellularLocation>
        <location evidence="1">Cell membrane</location>
        <topology evidence="1">Multi-pass membrane protein</topology>
    </subcellularLocation>
</comment>
<feature type="domain" description="ABC3 transporter permease C-terminal" evidence="7">
    <location>
        <begin position="279"/>
        <end position="404"/>
    </location>
</feature>
<accession>A0A0N1EC31</accession>
<dbReference type="PANTHER" id="PTHR30489:SF0">
    <property type="entry name" value="LIPOPROTEIN-RELEASING SYSTEM TRANSMEMBRANE PROTEIN LOLE"/>
    <property type="match status" value="1"/>
</dbReference>
<comment type="similarity">
    <text evidence="2">Belongs to the ABC-4 integral membrane protein family. LolC/E subfamily.</text>
</comment>
<keyword evidence="4" id="KW-0812">Transmembrane</keyword>
<evidence type="ECO:0000313" key="8">
    <source>
        <dbReference type="EMBL" id="KPH55095.1"/>
    </source>
</evidence>
<dbReference type="PANTHER" id="PTHR30489">
    <property type="entry name" value="LIPOPROTEIN-RELEASING SYSTEM TRANSMEMBRANE PROTEIN LOLE"/>
    <property type="match status" value="1"/>
</dbReference>
<evidence type="ECO:0000256" key="1">
    <source>
        <dbReference type="ARBA" id="ARBA00004651"/>
    </source>
</evidence>
<proteinExistence type="inferred from homology"/>
<gene>
    <name evidence="8" type="ORF">HPU229334_10720</name>
</gene>
<evidence type="ECO:0000256" key="4">
    <source>
        <dbReference type="ARBA" id="ARBA00022692"/>
    </source>
</evidence>
<dbReference type="AlphaFoldDB" id="A0A0N1EC31"/>
<dbReference type="Proteomes" id="UP000037997">
    <property type="component" value="Unassembled WGS sequence"/>
</dbReference>
<name>A0A0N1EC31_9HELI</name>
<evidence type="ECO:0000259" key="7">
    <source>
        <dbReference type="Pfam" id="PF02687"/>
    </source>
</evidence>
<dbReference type="EMBL" id="JNOC01000058">
    <property type="protein sequence ID" value="KPH55095.1"/>
    <property type="molecule type" value="Genomic_DNA"/>
</dbReference>
<keyword evidence="5" id="KW-1133">Transmembrane helix</keyword>
<dbReference type="GO" id="GO:0044874">
    <property type="term" value="P:lipoprotein localization to outer membrane"/>
    <property type="evidence" value="ECO:0007669"/>
    <property type="project" value="TreeGrafter"/>
</dbReference>
<evidence type="ECO:0000256" key="5">
    <source>
        <dbReference type="ARBA" id="ARBA00022989"/>
    </source>
</evidence>
<dbReference type="GeneID" id="93196463"/>
<keyword evidence="3" id="KW-1003">Cell membrane</keyword>
<organism evidence="8 9">
    <name type="scientific">Helicobacter pullorum</name>
    <dbReference type="NCBI Taxonomy" id="35818"/>
    <lineage>
        <taxon>Bacteria</taxon>
        <taxon>Pseudomonadati</taxon>
        <taxon>Campylobacterota</taxon>
        <taxon>Epsilonproteobacteria</taxon>
        <taxon>Campylobacterales</taxon>
        <taxon>Helicobacteraceae</taxon>
        <taxon>Helicobacter</taxon>
    </lineage>
</organism>
<sequence length="411" mass="46685">MTHKGIIPFLIRRYLRFNKHQPFISITAILAFLGVCIGVMVLIVAMALMNGFDKEFERKLFIMNYPLTMISETFEKLDKTILEDLQKNFPHLKFSPFIQTQAISKMGNRMEGAMVFGVDFTLESQINPVFHQAYQQMQNFYTQNNQTYTPNTFDIIIGESLQNLYGLKYNSNLLLIFTHITPNATNLSPTIKRFNVNGFFHSGLIAYDKGYIYTSLEAMQIIKNMPKNTYDGIHIYSSNPQKDILALQESYPQMRIIGWWEQNGNFFAALALEKRALFIVLMLIILVASLNIISSLLMTVMNRRREIALLLTMGASPKEIKKTFLYLGNFIGISGIICGSVLAAIILFVLANFPIISLPADVYGSSKLPLELSLNDLLAILIGSFMIVFLSSYYPAKKATQINPLEVLRNE</sequence>
<keyword evidence="6" id="KW-0472">Membrane</keyword>
<comment type="caution">
    <text evidence="8">The sequence shown here is derived from an EMBL/GenBank/DDBJ whole genome shotgun (WGS) entry which is preliminary data.</text>
</comment>
<dbReference type="GO" id="GO:0098797">
    <property type="term" value="C:plasma membrane protein complex"/>
    <property type="evidence" value="ECO:0007669"/>
    <property type="project" value="TreeGrafter"/>
</dbReference>
<evidence type="ECO:0000313" key="9">
    <source>
        <dbReference type="Proteomes" id="UP000037997"/>
    </source>
</evidence>